<dbReference type="Gene3D" id="3.10.10.10">
    <property type="entry name" value="HIV Type 1 Reverse Transcriptase, subunit A, domain 1"/>
    <property type="match status" value="1"/>
</dbReference>
<dbReference type="GO" id="GO:0015074">
    <property type="term" value="P:DNA integration"/>
    <property type="evidence" value="ECO:0007669"/>
    <property type="project" value="InterPro"/>
</dbReference>
<accession>A0A2N9HU27</accession>
<evidence type="ECO:0000256" key="2">
    <source>
        <dbReference type="ARBA" id="ARBA00022695"/>
    </source>
</evidence>
<dbReference type="InterPro" id="IPR005162">
    <property type="entry name" value="Retrotrans_gag_dom"/>
</dbReference>
<dbReference type="Pfam" id="PF00665">
    <property type="entry name" value="rve"/>
    <property type="match status" value="1"/>
</dbReference>
<feature type="compositionally biased region" description="Polar residues" evidence="6">
    <location>
        <begin position="308"/>
        <end position="323"/>
    </location>
</feature>
<evidence type="ECO:0000256" key="3">
    <source>
        <dbReference type="ARBA" id="ARBA00022722"/>
    </source>
</evidence>
<dbReference type="InterPro" id="IPR000477">
    <property type="entry name" value="RT_dom"/>
</dbReference>
<feature type="compositionally biased region" description="Basic and acidic residues" evidence="6">
    <location>
        <begin position="166"/>
        <end position="180"/>
    </location>
</feature>
<dbReference type="InterPro" id="IPR036397">
    <property type="entry name" value="RNaseH_sf"/>
</dbReference>
<dbReference type="InterPro" id="IPR021109">
    <property type="entry name" value="Peptidase_aspartic_dom_sf"/>
</dbReference>
<evidence type="ECO:0000256" key="4">
    <source>
        <dbReference type="ARBA" id="ARBA00022759"/>
    </source>
</evidence>
<keyword evidence="2" id="KW-0548">Nucleotidyltransferase</keyword>
<name>A0A2N9HU27_FAGSY</name>
<dbReference type="GO" id="GO:0016779">
    <property type="term" value="F:nucleotidyltransferase activity"/>
    <property type="evidence" value="ECO:0007669"/>
    <property type="project" value="UniProtKB-KW"/>
</dbReference>
<evidence type="ECO:0000256" key="1">
    <source>
        <dbReference type="ARBA" id="ARBA00022679"/>
    </source>
</evidence>
<evidence type="ECO:0000256" key="5">
    <source>
        <dbReference type="ARBA" id="ARBA00023268"/>
    </source>
</evidence>
<dbReference type="Gene3D" id="2.40.70.10">
    <property type="entry name" value="Acid Proteases"/>
    <property type="match status" value="1"/>
</dbReference>
<feature type="domain" description="Integrase catalytic" evidence="7">
    <location>
        <begin position="1147"/>
        <end position="1306"/>
    </location>
</feature>
<dbReference type="InterPro" id="IPR012337">
    <property type="entry name" value="RNaseH-like_sf"/>
</dbReference>
<dbReference type="InterPro" id="IPR001584">
    <property type="entry name" value="Integrase_cat-core"/>
</dbReference>
<feature type="region of interest" description="Disordered" evidence="6">
    <location>
        <begin position="122"/>
        <end position="182"/>
    </location>
</feature>
<dbReference type="InterPro" id="IPR050951">
    <property type="entry name" value="Retrovirus_Pol_polyprotein"/>
</dbReference>
<dbReference type="InterPro" id="IPR043502">
    <property type="entry name" value="DNA/RNA_pol_sf"/>
</dbReference>
<keyword evidence="1" id="KW-0808">Transferase</keyword>
<keyword evidence="4" id="KW-0255">Endonuclease</keyword>
<protein>
    <recommendedName>
        <fullName evidence="7">Integrase catalytic domain-containing protein</fullName>
    </recommendedName>
</protein>
<gene>
    <name evidence="8" type="ORF">FSB_LOCUS43430</name>
</gene>
<feature type="region of interest" description="Disordered" evidence="6">
    <location>
        <begin position="301"/>
        <end position="339"/>
    </location>
</feature>
<sequence>MTSRIEKVTVHSGRGKGPMIIPEEENPLLETDLSSNNDKRWPEGTPSERALRSRRIVVRSEIRKEQKPEPSHRYRKPSKMNRRTRITEEPRAGSSTSDRTWDECNEDTVEALQQQVFDLKKKLEKNKRSGRPQHSSRPKTRTRHERYLSSESSSRSTAETDEEESSDGRHKGGRTLDRGSRGNCLGPMSLRWFNRLPHSSIYSWNELAEAFVSRFITNSRKPKEFASLMSMRMKDSESLKNYSARYWEVYNEVDGGTEDMAMKTFKEGLHPESELRHSLSKRSARSMRDLMSRIEEYVRVEEDRARTGATSTQSRPPRRPNNTEQKRAEIPPRNPTRFPRPKEASIIYTVFNQPIYRIMGDIKNEHFFMWPVPLGGDPTRRDPNKYCSYHREKGHMTEKCYTLKKHLEDLAKAGHLHRYISDGQRQHYHEGPTTAHNTKPAVRVIETIHTSRSNGHSYDRLKSDLKKAQHLREVFQVSEGSVMSKKPRMDFPRNEHQIFFSDEDLRDVQTPHDDPLVIKLRIGDSDVKRVLIDQDSCSEIMYPDLFHGLGLKQSDLQSYDAPLFGFSGESIRPMGQITLNVHTGPISLETEFIVISVPSPYTAIMGRRWLHRLKAVPSSFHQKLCFPTDFEKYFKIGRELSPANRTELIDFLANNVDVFAWDPYEVPGVDPNYIEHRLNTDPHSKPVQQRARRSALVHAEAACPKDPFPLPKIDQLVDVTVGHDRMSFLNAFQGYHQIALSIEDREKTAFITPLGIYCYKVMPFGLKNAGATYQRMVTKMFKDQIWKTMEIYIDDMVVKSKSSQNHLKDLTETFRVLRLHKLRLNASKCVFGVGSGKFLGFMVSHRGIEVNPDQIKVIKELKAPQTHKEVQRLTGMTAALSRCVSAFEDLKKYLSSSLLLSNPTLGEPLFLYLAVSDRAVRAVLIRIKDTVQCPVYYASKTITEAETRYPPLEKVGLALITVANKLPQYFQAHTIYVVTQYPIQAMFHKADFMGRIWKWGAKVSALGVRYLPRTAIKGQVLADFVAEFTSTSEQKNIGETTPQEDSPARTGWWKVCVDGASNAKGSGTGVVIITPDETVIEQSIRLDFKTSNNEVDQINGEYMARDERMSAYLLKVQTAMTDFEICDKCQRFSHSVHQPAGELQPLVSPWPFAQWDIDLVGPLPKATGNRRWLIVATDYFTKWVEAEPLANIRDKDSIKFVWKNIITRFGIPKTIVSDNRTQFTSKPFTKYCSELGIKNIYSSPTYPQSNGQAEASNKTVLDGIKKKLEDAKGRWVEELPNVLWTFRTTPRRSTGEIPFSLAYGSEAVISLEIRLPTLRTSEWDLTKNDLAQSQALDLLEERREQA</sequence>
<evidence type="ECO:0000259" key="7">
    <source>
        <dbReference type="PROSITE" id="PS50994"/>
    </source>
</evidence>
<dbReference type="Gene3D" id="3.30.420.10">
    <property type="entry name" value="Ribonuclease H-like superfamily/Ribonuclease H"/>
    <property type="match status" value="1"/>
</dbReference>
<dbReference type="GO" id="GO:0003676">
    <property type="term" value="F:nucleic acid binding"/>
    <property type="evidence" value="ECO:0007669"/>
    <property type="project" value="InterPro"/>
</dbReference>
<feature type="compositionally biased region" description="Basic and acidic residues" evidence="6">
    <location>
        <begin position="58"/>
        <end position="72"/>
    </location>
</feature>
<dbReference type="Pfam" id="PF03732">
    <property type="entry name" value="Retrotrans_gag"/>
    <property type="match status" value="1"/>
</dbReference>
<dbReference type="Gene3D" id="3.30.70.270">
    <property type="match status" value="1"/>
</dbReference>
<proteinExistence type="predicted"/>
<keyword evidence="4" id="KW-0378">Hydrolase</keyword>
<feature type="compositionally biased region" description="Basic residues" evidence="6">
    <location>
        <begin position="73"/>
        <end position="84"/>
    </location>
</feature>
<dbReference type="CDD" id="cd00303">
    <property type="entry name" value="retropepsin_like"/>
    <property type="match status" value="1"/>
</dbReference>
<organism evidence="8">
    <name type="scientific">Fagus sylvatica</name>
    <name type="common">Beechnut</name>
    <dbReference type="NCBI Taxonomy" id="28930"/>
    <lineage>
        <taxon>Eukaryota</taxon>
        <taxon>Viridiplantae</taxon>
        <taxon>Streptophyta</taxon>
        <taxon>Embryophyta</taxon>
        <taxon>Tracheophyta</taxon>
        <taxon>Spermatophyta</taxon>
        <taxon>Magnoliopsida</taxon>
        <taxon>eudicotyledons</taxon>
        <taxon>Gunneridae</taxon>
        <taxon>Pentapetalae</taxon>
        <taxon>rosids</taxon>
        <taxon>fabids</taxon>
        <taxon>Fagales</taxon>
        <taxon>Fagaceae</taxon>
        <taxon>Fagus</taxon>
    </lineage>
</organism>
<evidence type="ECO:0000256" key="6">
    <source>
        <dbReference type="SAM" id="MobiDB-lite"/>
    </source>
</evidence>
<dbReference type="GO" id="GO:0004519">
    <property type="term" value="F:endonuclease activity"/>
    <property type="evidence" value="ECO:0007669"/>
    <property type="project" value="UniProtKB-KW"/>
</dbReference>
<dbReference type="EMBL" id="OIVN01004113">
    <property type="protein sequence ID" value="SPD15548.1"/>
    <property type="molecule type" value="Genomic_DNA"/>
</dbReference>
<dbReference type="Pfam" id="PF00078">
    <property type="entry name" value="RVT_1"/>
    <property type="match status" value="1"/>
</dbReference>
<feature type="compositionally biased region" description="Basic residues" evidence="6">
    <location>
        <begin position="122"/>
        <end position="144"/>
    </location>
</feature>
<dbReference type="PANTHER" id="PTHR37984">
    <property type="entry name" value="PROTEIN CBG26694"/>
    <property type="match status" value="1"/>
</dbReference>
<dbReference type="InterPro" id="IPR043128">
    <property type="entry name" value="Rev_trsase/Diguanyl_cyclase"/>
</dbReference>
<dbReference type="PROSITE" id="PS50994">
    <property type="entry name" value="INTEGRASE"/>
    <property type="match status" value="1"/>
</dbReference>
<dbReference type="InterPro" id="IPR041577">
    <property type="entry name" value="RT_RNaseH_2"/>
</dbReference>
<dbReference type="CDD" id="cd01647">
    <property type="entry name" value="RT_LTR"/>
    <property type="match status" value="1"/>
</dbReference>
<feature type="region of interest" description="Disordered" evidence="6">
    <location>
        <begin position="1"/>
        <end position="103"/>
    </location>
</feature>
<keyword evidence="5" id="KW-0511">Multifunctional enzyme</keyword>
<reference evidence="8" key="1">
    <citation type="submission" date="2018-02" db="EMBL/GenBank/DDBJ databases">
        <authorList>
            <person name="Cohen D.B."/>
            <person name="Kent A.D."/>
        </authorList>
    </citation>
    <scope>NUCLEOTIDE SEQUENCE</scope>
</reference>
<dbReference type="Pfam" id="PF17919">
    <property type="entry name" value="RT_RNaseH_2"/>
    <property type="match status" value="1"/>
</dbReference>
<dbReference type="SUPFAM" id="SSF56672">
    <property type="entry name" value="DNA/RNA polymerases"/>
    <property type="match status" value="1"/>
</dbReference>
<evidence type="ECO:0000313" key="8">
    <source>
        <dbReference type="EMBL" id="SPD15548.1"/>
    </source>
</evidence>
<dbReference type="SUPFAM" id="SSF53098">
    <property type="entry name" value="Ribonuclease H-like"/>
    <property type="match status" value="1"/>
</dbReference>
<keyword evidence="3" id="KW-0540">Nuclease</keyword>
<dbReference type="PANTHER" id="PTHR37984:SF5">
    <property type="entry name" value="PROTEIN NYNRIN-LIKE"/>
    <property type="match status" value="1"/>
</dbReference>